<accession>A0A6M0Q327</accession>
<dbReference type="CDD" id="cd17546">
    <property type="entry name" value="REC_hyHK_CKI1_RcsC-like"/>
    <property type="match status" value="1"/>
</dbReference>
<dbReference type="CDD" id="cd06225">
    <property type="entry name" value="HAMP"/>
    <property type="match status" value="1"/>
</dbReference>
<keyword evidence="7" id="KW-0808">Transferase</keyword>
<dbReference type="GO" id="GO:0005886">
    <property type="term" value="C:plasma membrane"/>
    <property type="evidence" value="ECO:0007669"/>
    <property type="project" value="UniProtKB-SubCell"/>
</dbReference>
<dbReference type="Pfam" id="PF00512">
    <property type="entry name" value="HisKA"/>
    <property type="match status" value="1"/>
</dbReference>
<sequence length="900" mass="101659">MNFRTILYTGFGMVIFTMVIVMVIFINTLNHQTHQMNEIVNDRYSKIDISNQIKNEIGELSLGVSSYARLNYKDNKKIQSIRQSFRTIDGSLRDLESKLYLEEAKNQLTILEDHYFLYRANVEEILAFDFSTSYGVSPSLLSAVDEIQQDLVLDLETLIEFQEEEMNNTLSNAEQSNDKVLQNIIITLIVSAILALLMAYIVVRSVTKRLRKIKNVMGTLLDDNHGYQKLEVSSNDEIGDITRAYNEMATTLERQDQLEAQYKEEIENQNWLQSSIAELSLLVQGINDLQTSGNQYVQKLTNFVDASCSVLYLLEKDEDQNEYLKRYATYAFSDSFSDSSLTKIASDRISLGEGIVGQAAQSKQAILMNDLPNDYLHISSGLGITQPTSIMVLPIVTDGELIGVMEIATLKEISPLQKMLLKQACEVLGVTINRIQRHQQVELLLKESQVLNEELQSQSEELQLQQEELRTMNDELEAQNKSSEMKTKELEEIKESLEQRTKEVVNSSKYKSEFMANMSHELRTPLNSLLILAQILSQNKEGNLTQTQLEYSNTIYSSGNDLLQLIDSILDLSKIESGKMDVIEGEVSISELFTQLERQFLPMAKQKGLDLTFNKDKELPDMIFTDEQKINQILKNLLSNALKFTEKGNVRLQVTKTEKEGLEYATFSVIDTGIGIPSDQLPFMFDAFRQADGTTSRKYGGTGLGLSISKELAELLKGYIQGTSATGNGSTFSLYIPLGKKQSLLELDDLRSEEAVTAIEHESAYFEVAATNELEPFKGKKVLVVDDDMRNIFALTSSLEAAGMTVTFAENGQEAIDLLHDEHTVDIILMDIMMPTMDGYEAMRIIRSMDKYKELPIVALTAKAMKDDRQKCIDAGASDYISKPVNLEQLFSIIRVWLHH</sequence>
<evidence type="ECO:0000259" key="17">
    <source>
        <dbReference type="PROSITE" id="PS50109"/>
    </source>
</evidence>
<dbReference type="PROSITE" id="PS50885">
    <property type="entry name" value="HAMP"/>
    <property type="match status" value="1"/>
</dbReference>
<evidence type="ECO:0000313" key="21">
    <source>
        <dbReference type="Proteomes" id="UP000481043"/>
    </source>
</evidence>
<comment type="catalytic activity">
    <reaction evidence="1">
        <text>ATP + protein L-histidine = ADP + protein N-phospho-L-histidine.</text>
        <dbReference type="EC" id="2.7.13.3"/>
    </reaction>
</comment>
<gene>
    <name evidence="20" type="ORF">G4D63_03225</name>
</gene>
<reference evidence="20 21" key="1">
    <citation type="submission" date="2020-02" db="EMBL/GenBank/DDBJ databases">
        <title>Bacillus aquiflavi sp. nov., isolated from yellow water of strong flavor Chinese baijiu in Yibin region of China.</title>
        <authorList>
            <person name="Xie J."/>
        </authorList>
    </citation>
    <scope>NUCLEOTIDE SEQUENCE [LARGE SCALE GENOMIC DNA]</scope>
    <source>
        <strain evidence="20 21">SA4</strain>
    </source>
</reference>
<evidence type="ECO:0000256" key="16">
    <source>
        <dbReference type="SAM" id="Phobius"/>
    </source>
</evidence>
<dbReference type="InterPro" id="IPR001789">
    <property type="entry name" value="Sig_transdc_resp-reg_receiver"/>
</dbReference>
<dbReference type="SUPFAM" id="SSF55874">
    <property type="entry name" value="ATPase domain of HSP90 chaperone/DNA topoisomerase II/histidine kinase"/>
    <property type="match status" value="1"/>
</dbReference>
<dbReference type="EC" id="2.7.13.3" evidence="4"/>
<dbReference type="Pfam" id="PF13185">
    <property type="entry name" value="GAF_2"/>
    <property type="match status" value="1"/>
</dbReference>
<dbReference type="SUPFAM" id="SSF55781">
    <property type="entry name" value="GAF domain-like"/>
    <property type="match status" value="1"/>
</dbReference>
<dbReference type="CDD" id="cd16922">
    <property type="entry name" value="HATPase_EvgS-ArcB-TorS-like"/>
    <property type="match status" value="1"/>
</dbReference>
<evidence type="ECO:0000256" key="12">
    <source>
        <dbReference type="ARBA" id="ARBA00023136"/>
    </source>
</evidence>
<dbReference type="Pfam" id="PF00072">
    <property type="entry name" value="Response_reg"/>
    <property type="match status" value="1"/>
</dbReference>
<dbReference type="PROSITE" id="PS50109">
    <property type="entry name" value="HIS_KIN"/>
    <property type="match status" value="1"/>
</dbReference>
<keyword evidence="11" id="KW-0902">Two-component regulatory system</keyword>
<feature type="coiled-coil region" evidence="15">
    <location>
        <begin position="241"/>
        <end position="268"/>
    </location>
</feature>
<dbReference type="GO" id="GO:0005524">
    <property type="term" value="F:ATP binding"/>
    <property type="evidence" value="ECO:0007669"/>
    <property type="project" value="UniProtKB-KW"/>
</dbReference>
<keyword evidence="9" id="KW-0418">Kinase</keyword>
<dbReference type="EMBL" id="JAAIWM010000001">
    <property type="protein sequence ID" value="NEY70746.1"/>
    <property type="molecule type" value="Genomic_DNA"/>
</dbReference>
<evidence type="ECO:0000256" key="4">
    <source>
        <dbReference type="ARBA" id="ARBA00012438"/>
    </source>
</evidence>
<evidence type="ECO:0000256" key="8">
    <source>
        <dbReference type="ARBA" id="ARBA00022741"/>
    </source>
</evidence>
<dbReference type="SUPFAM" id="SSF158472">
    <property type="entry name" value="HAMP domain-like"/>
    <property type="match status" value="1"/>
</dbReference>
<dbReference type="SMART" id="SM00388">
    <property type="entry name" value="HisKA"/>
    <property type="match status" value="1"/>
</dbReference>
<comment type="similarity">
    <text evidence="3">In the N-terminal section; belongs to the phytochrome family.</text>
</comment>
<dbReference type="Gene3D" id="3.40.50.2300">
    <property type="match status" value="1"/>
</dbReference>
<feature type="transmembrane region" description="Helical" evidence="16">
    <location>
        <begin position="6"/>
        <end position="26"/>
    </location>
</feature>
<dbReference type="PRINTS" id="PR00344">
    <property type="entry name" value="BCTRLSENSOR"/>
</dbReference>
<dbReference type="Gene3D" id="3.30.450.40">
    <property type="match status" value="1"/>
</dbReference>
<feature type="domain" description="Response regulatory" evidence="18">
    <location>
        <begin position="781"/>
        <end position="898"/>
    </location>
</feature>
<dbReference type="RefSeq" id="WP_163177638.1">
    <property type="nucleotide sequence ID" value="NZ_JAAIWM010000001.1"/>
</dbReference>
<comment type="caution">
    <text evidence="20">The sequence shown here is derived from an EMBL/GenBank/DDBJ whole genome shotgun (WGS) entry which is preliminary data.</text>
</comment>
<dbReference type="SMART" id="SM00448">
    <property type="entry name" value="REC"/>
    <property type="match status" value="1"/>
</dbReference>
<evidence type="ECO:0000256" key="6">
    <source>
        <dbReference type="ARBA" id="ARBA00022553"/>
    </source>
</evidence>
<dbReference type="CDD" id="cd00082">
    <property type="entry name" value="HisKA"/>
    <property type="match status" value="1"/>
</dbReference>
<dbReference type="PROSITE" id="PS50110">
    <property type="entry name" value="RESPONSE_REGULATORY"/>
    <property type="match status" value="1"/>
</dbReference>
<comment type="subcellular location">
    <subcellularLocation>
        <location evidence="2">Cell membrane</location>
        <topology evidence="2">Multi-pass membrane protein</topology>
    </subcellularLocation>
</comment>
<dbReference type="InterPro" id="IPR029016">
    <property type="entry name" value="GAF-like_dom_sf"/>
</dbReference>
<feature type="transmembrane region" description="Helical" evidence="16">
    <location>
        <begin position="184"/>
        <end position="203"/>
    </location>
</feature>
<dbReference type="Pfam" id="PF00672">
    <property type="entry name" value="HAMP"/>
    <property type="match status" value="1"/>
</dbReference>
<dbReference type="InterPro" id="IPR036097">
    <property type="entry name" value="HisK_dim/P_sf"/>
</dbReference>
<evidence type="ECO:0000256" key="14">
    <source>
        <dbReference type="PROSITE-ProRule" id="PRU00169"/>
    </source>
</evidence>
<dbReference type="InterPro" id="IPR003018">
    <property type="entry name" value="GAF"/>
</dbReference>
<keyword evidence="6 14" id="KW-0597">Phosphoprotein</keyword>
<evidence type="ECO:0000256" key="2">
    <source>
        <dbReference type="ARBA" id="ARBA00004651"/>
    </source>
</evidence>
<keyword evidence="21" id="KW-1185">Reference proteome</keyword>
<dbReference type="InterPro" id="IPR036890">
    <property type="entry name" value="HATPase_C_sf"/>
</dbReference>
<dbReference type="Gene3D" id="1.10.287.130">
    <property type="match status" value="1"/>
</dbReference>
<feature type="modified residue" description="4-aspartylphosphate" evidence="14">
    <location>
        <position position="831"/>
    </location>
</feature>
<dbReference type="PANTHER" id="PTHR45339">
    <property type="entry name" value="HYBRID SIGNAL TRANSDUCTION HISTIDINE KINASE J"/>
    <property type="match status" value="1"/>
</dbReference>
<dbReference type="SUPFAM" id="SSF47384">
    <property type="entry name" value="Homodimeric domain of signal transducing histidine kinase"/>
    <property type="match status" value="1"/>
</dbReference>
<evidence type="ECO:0000256" key="3">
    <source>
        <dbReference type="ARBA" id="ARBA00006402"/>
    </source>
</evidence>
<dbReference type="FunFam" id="3.30.565.10:FF:000010">
    <property type="entry name" value="Sensor histidine kinase RcsC"/>
    <property type="match status" value="1"/>
</dbReference>
<feature type="coiled-coil region" evidence="15">
    <location>
        <begin position="438"/>
        <end position="500"/>
    </location>
</feature>
<dbReference type="PANTHER" id="PTHR45339:SF1">
    <property type="entry name" value="HYBRID SIGNAL TRANSDUCTION HISTIDINE KINASE J"/>
    <property type="match status" value="1"/>
</dbReference>
<protein>
    <recommendedName>
        <fullName evidence="13">Circadian input-output histidine kinase CikA</fullName>
        <ecNumber evidence="4">2.7.13.3</ecNumber>
    </recommendedName>
</protein>
<evidence type="ECO:0000256" key="13">
    <source>
        <dbReference type="ARBA" id="ARBA00074306"/>
    </source>
</evidence>
<dbReference type="SMART" id="SM00304">
    <property type="entry name" value="HAMP"/>
    <property type="match status" value="1"/>
</dbReference>
<dbReference type="Gene3D" id="6.10.340.10">
    <property type="match status" value="1"/>
</dbReference>
<dbReference type="SUPFAM" id="SSF52172">
    <property type="entry name" value="CheY-like"/>
    <property type="match status" value="1"/>
</dbReference>
<keyword evidence="16" id="KW-1133">Transmembrane helix</keyword>
<evidence type="ECO:0000256" key="9">
    <source>
        <dbReference type="ARBA" id="ARBA00022777"/>
    </source>
</evidence>
<feature type="domain" description="Histidine kinase" evidence="17">
    <location>
        <begin position="517"/>
        <end position="740"/>
    </location>
</feature>
<evidence type="ECO:0000256" key="11">
    <source>
        <dbReference type="ARBA" id="ARBA00023012"/>
    </source>
</evidence>
<organism evidence="20 21">
    <name type="scientific">Bacillus mesophilus</name>
    <dbReference type="NCBI Taxonomy" id="1808955"/>
    <lineage>
        <taxon>Bacteria</taxon>
        <taxon>Bacillati</taxon>
        <taxon>Bacillota</taxon>
        <taxon>Bacilli</taxon>
        <taxon>Bacillales</taxon>
        <taxon>Bacillaceae</taxon>
        <taxon>Bacillus</taxon>
    </lineage>
</organism>
<dbReference type="InterPro" id="IPR011006">
    <property type="entry name" value="CheY-like_superfamily"/>
</dbReference>
<keyword evidence="10" id="KW-0067">ATP-binding</keyword>
<feature type="domain" description="HAMP" evidence="19">
    <location>
        <begin position="204"/>
        <end position="257"/>
    </location>
</feature>
<dbReference type="InterPro" id="IPR003594">
    <property type="entry name" value="HATPase_dom"/>
</dbReference>
<dbReference type="InterPro" id="IPR003660">
    <property type="entry name" value="HAMP_dom"/>
</dbReference>
<evidence type="ECO:0000256" key="10">
    <source>
        <dbReference type="ARBA" id="ARBA00022840"/>
    </source>
</evidence>
<keyword evidence="12 16" id="KW-0472">Membrane</keyword>
<dbReference type="InterPro" id="IPR003661">
    <property type="entry name" value="HisK_dim/P_dom"/>
</dbReference>
<evidence type="ECO:0000256" key="1">
    <source>
        <dbReference type="ARBA" id="ARBA00000085"/>
    </source>
</evidence>
<dbReference type="InterPro" id="IPR005467">
    <property type="entry name" value="His_kinase_dom"/>
</dbReference>
<evidence type="ECO:0000256" key="15">
    <source>
        <dbReference type="SAM" id="Coils"/>
    </source>
</evidence>
<keyword evidence="5" id="KW-1003">Cell membrane</keyword>
<evidence type="ECO:0000313" key="20">
    <source>
        <dbReference type="EMBL" id="NEY70746.1"/>
    </source>
</evidence>
<evidence type="ECO:0000256" key="7">
    <source>
        <dbReference type="ARBA" id="ARBA00022679"/>
    </source>
</evidence>
<proteinExistence type="inferred from homology"/>
<evidence type="ECO:0000259" key="19">
    <source>
        <dbReference type="PROSITE" id="PS50885"/>
    </source>
</evidence>
<keyword evidence="8" id="KW-0547">Nucleotide-binding</keyword>
<dbReference type="SMART" id="SM00387">
    <property type="entry name" value="HATPase_c"/>
    <property type="match status" value="1"/>
</dbReference>
<keyword evidence="15" id="KW-0175">Coiled coil</keyword>
<evidence type="ECO:0000256" key="5">
    <source>
        <dbReference type="ARBA" id="ARBA00022475"/>
    </source>
</evidence>
<dbReference type="Proteomes" id="UP000481043">
    <property type="component" value="Unassembled WGS sequence"/>
</dbReference>
<name>A0A6M0Q327_9BACI</name>
<dbReference type="AlphaFoldDB" id="A0A6M0Q327"/>
<evidence type="ECO:0000259" key="18">
    <source>
        <dbReference type="PROSITE" id="PS50110"/>
    </source>
</evidence>
<dbReference type="InterPro" id="IPR004358">
    <property type="entry name" value="Sig_transdc_His_kin-like_C"/>
</dbReference>
<dbReference type="Pfam" id="PF02518">
    <property type="entry name" value="HATPase_c"/>
    <property type="match status" value="1"/>
</dbReference>
<dbReference type="SMART" id="SM00065">
    <property type="entry name" value="GAF"/>
    <property type="match status" value="1"/>
</dbReference>
<dbReference type="GO" id="GO:0000155">
    <property type="term" value="F:phosphorelay sensor kinase activity"/>
    <property type="evidence" value="ECO:0007669"/>
    <property type="project" value="InterPro"/>
</dbReference>
<dbReference type="Gene3D" id="3.30.565.10">
    <property type="entry name" value="Histidine kinase-like ATPase, C-terminal domain"/>
    <property type="match status" value="1"/>
</dbReference>
<keyword evidence="16" id="KW-0812">Transmembrane</keyword>